<keyword evidence="1" id="KW-1133">Transmembrane helix</keyword>
<proteinExistence type="predicted"/>
<evidence type="ECO:0000256" key="1">
    <source>
        <dbReference type="SAM" id="Phobius"/>
    </source>
</evidence>
<feature type="chain" id="PRO_5022876185" evidence="2">
    <location>
        <begin position="23"/>
        <end position="198"/>
    </location>
</feature>
<feature type="signal peptide" evidence="2">
    <location>
        <begin position="1"/>
        <end position="22"/>
    </location>
</feature>
<evidence type="ECO:0000313" key="5">
    <source>
        <dbReference type="Proteomes" id="UP000305709"/>
    </source>
</evidence>
<keyword evidence="1" id="KW-0472">Membrane</keyword>
<protein>
    <submittedName>
        <fullName evidence="4">CHRD domain-containing protein</fullName>
    </submittedName>
</protein>
<dbReference type="SMART" id="SM00754">
    <property type="entry name" value="CHRD"/>
    <property type="match status" value="1"/>
</dbReference>
<dbReference type="InterPro" id="IPR010895">
    <property type="entry name" value="CHRD"/>
</dbReference>
<keyword evidence="1" id="KW-0812">Transmembrane</keyword>
<dbReference type="Pfam" id="PF07452">
    <property type="entry name" value="CHRD"/>
    <property type="match status" value="1"/>
</dbReference>
<keyword evidence="2" id="KW-0732">Signal</keyword>
<evidence type="ECO:0000313" key="4">
    <source>
        <dbReference type="EMBL" id="TNC60155.1"/>
    </source>
</evidence>
<dbReference type="OrthoDB" id="571052at2"/>
<dbReference type="Proteomes" id="UP000305709">
    <property type="component" value="Unassembled WGS sequence"/>
</dbReference>
<reference evidence="4 5" key="1">
    <citation type="submission" date="2019-06" db="EMBL/GenBank/DDBJ databases">
        <authorList>
            <person name="Jiang L."/>
        </authorList>
    </citation>
    <scope>NUCLEOTIDE SEQUENCE [LARGE SCALE GENOMIC DNA]</scope>
    <source>
        <strain evidence="4 5">YIM 48858</strain>
    </source>
</reference>
<keyword evidence="5" id="KW-1185">Reference proteome</keyword>
<evidence type="ECO:0000259" key="3">
    <source>
        <dbReference type="PROSITE" id="PS50933"/>
    </source>
</evidence>
<comment type="caution">
    <text evidence="4">The sequence shown here is derived from an EMBL/GenBank/DDBJ whole genome shotgun (WGS) entry which is preliminary data.</text>
</comment>
<accession>A0A5C4N9G6</accession>
<name>A0A5C4N9G6_9RHOB</name>
<gene>
    <name evidence="4" type="ORF">FHG71_22260</name>
</gene>
<evidence type="ECO:0000256" key="2">
    <source>
        <dbReference type="SAM" id="SignalP"/>
    </source>
</evidence>
<dbReference type="AlphaFoldDB" id="A0A5C4N9G6"/>
<dbReference type="EMBL" id="VDFV01000085">
    <property type="protein sequence ID" value="TNC60155.1"/>
    <property type="molecule type" value="Genomic_DNA"/>
</dbReference>
<feature type="domain" description="CHRD" evidence="3">
    <location>
        <begin position="23"/>
        <end position="172"/>
    </location>
</feature>
<dbReference type="PROSITE" id="PS50933">
    <property type="entry name" value="CHRD"/>
    <property type="match status" value="1"/>
</dbReference>
<feature type="transmembrane region" description="Helical" evidence="1">
    <location>
        <begin position="174"/>
        <end position="193"/>
    </location>
</feature>
<organism evidence="4 5">
    <name type="scientific">Rubellimicrobium roseum</name>
    <dbReference type="NCBI Taxonomy" id="687525"/>
    <lineage>
        <taxon>Bacteria</taxon>
        <taxon>Pseudomonadati</taxon>
        <taxon>Pseudomonadota</taxon>
        <taxon>Alphaproteobacteria</taxon>
        <taxon>Rhodobacterales</taxon>
        <taxon>Roseobacteraceae</taxon>
        <taxon>Rubellimicrobium</taxon>
    </lineage>
</organism>
<sequence length="198" mass="20114">MRALVFAINAVTGLMLAVSAEAATISYVATLSGPAEVPPNTSAGTGSSTVTIDTVARTFGIEFTFANLLAPTTAAHIHGPTAGPGTGTAGVITAVPFFPGFLTGVTSGSYEQIFDLTDAATFNPDFVTSAGGLPEAETAFLAALASGSAYLNIHSTQFPAGEIRGFYQPTPAPIPLPATLPLLGAVLGLGFVLRRRRT</sequence>